<keyword evidence="1" id="KW-0812">Transmembrane</keyword>
<evidence type="ECO:0000313" key="2">
    <source>
        <dbReference type="EMBL" id="QEE49355.1"/>
    </source>
</evidence>
<feature type="transmembrane region" description="Helical" evidence="1">
    <location>
        <begin position="249"/>
        <end position="269"/>
    </location>
</feature>
<keyword evidence="1" id="KW-1133">Transmembrane helix</keyword>
<dbReference type="EMBL" id="CP042831">
    <property type="protein sequence ID" value="QEE49355.1"/>
    <property type="molecule type" value="Genomic_DNA"/>
</dbReference>
<accession>A0A5B9FR76</accession>
<dbReference type="Proteomes" id="UP000321222">
    <property type="component" value="Chromosome"/>
</dbReference>
<evidence type="ECO:0000256" key="1">
    <source>
        <dbReference type="SAM" id="Phobius"/>
    </source>
</evidence>
<feature type="transmembrane region" description="Helical" evidence="1">
    <location>
        <begin position="12"/>
        <end position="33"/>
    </location>
</feature>
<protein>
    <recommendedName>
        <fullName evidence="4">Prenyltransferase</fullName>
    </recommendedName>
</protein>
<feature type="transmembrane region" description="Helical" evidence="1">
    <location>
        <begin position="161"/>
        <end position="180"/>
    </location>
</feature>
<dbReference type="KEGG" id="fak:FUA48_07115"/>
<name>A0A5B9FR76_9FLAO</name>
<evidence type="ECO:0008006" key="4">
    <source>
        <dbReference type="Google" id="ProtNLM"/>
    </source>
</evidence>
<gene>
    <name evidence="2" type="ORF">FUA48_07115</name>
</gene>
<sequence>MIALKRMLDTYLHGSMHVAMSVLALVLMTNHMFRLEFNLPMAGFAYCGTMFSYNFMKYESWYRFKRKITPRLKIITVLSVVAFIAAVVFFLMLKRVTQITGIIFFGLTALYTIPVFPKRPNLRNLSGIKVYLVALCWAGVTTLMPLVEVGHEIVTDVILKFSQRFLLVLILILIFEIIDLREDDPMLRTVPQIIGVKMTKLLNLFLLVPFYCLEFFKSTVDTMQLLVNIVLVVATALFTIFATPERNKYYTLFWVESIPIFWLGLVVLASNL</sequence>
<feature type="transmembrane region" description="Helical" evidence="1">
    <location>
        <begin position="128"/>
        <end position="149"/>
    </location>
</feature>
<feature type="transmembrane region" description="Helical" evidence="1">
    <location>
        <begin position="201"/>
        <end position="219"/>
    </location>
</feature>
<keyword evidence="1" id="KW-0472">Membrane</keyword>
<keyword evidence="3" id="KW-1185">Reference proteome</keyword>
<evidence type="ECO:0000313" key="3">
    <source>
        <dbReference type="Proteomes" id="UP000321222"/>
    </source>
</evidence>
<feature type="transmembrane region" description="Helical" evidence="1">
    <location>
        <begin position="39"/>
        <end position="56"/>
    </location>
</feature>
<dbReference type="AlphaFoldDB" id="A0A5B9FR76"/>
<feature type="transmembrane region" description="Helical" evidence="1">
    <location>
        <begin position="225"/>
        <end position="242"/>
    </location>
</feature>
<feature type="transmembrane region" description="Helical" evidence="1">
    <location>
        <begin position="99"/>
        <end position="116"/>
    </location>
</feature>
<dbReference type="RefSeq" id="WP_147582898.1">
    <property type="nucleotide sequence ID" value="NZ_CP042831.1"/>
</dbReference>
<feature type="transmembrane region" description="Helical" evidence="1">
    <location>
        <begin position="72"/>
        <end position="93"/>
    </location>
</feature>
<organism evidence="2 3">
    <name type="scientific">Flavobacterium alkalisoli</name>
    <dbReference type="NCBI Taxonomy" id="2602769"/>
    <lineage>
        <taxon>Bacteria</taxon>
        <taxon>Pseudomonadati</taxon>
        <taxon>Bacteroidota</taxon>
        <taxon>Flavobacteriia</taxon>
        <taxon>Flavobacteriales</taxon>
        <taxon>Flavobacteriaceae</taxon>
        <taxon>Flavobacterium</taxon>
    </lineage>
</organism>
<dbReference type="OrthoDB" id="1467772at2"/>
<reference evidence="2 3" key="1">
    <citation type="submission" date="2019-08" db="EMBL/GenBank/DDBJ databases">
        <title>Flavobacterium alkalisoli sp. nov., isolated from rhizosphere soil of Suaeda salsa.</title>
        <authorList>
            <person name="Sun J.-Q."/>
            <person name="Xu L."/>
        </authorList>
    </citation>
    <scope>NUCLEOTIDE SEQUENCE [LARGE SCALE GENOMIC DNA]</scope>
    <source>
        <strain evidence="2 3">XS-5</strain>
    </source>
</reference>
<proteinExistence type="predicted"/>